<evidence type="ECO:0000256" key="1">
    <source>
        <dbReference type="PROSITE-ProRule" id="PRU00502"/>
    </source>
</evidence>
<dbReference type="SUPFAM" id="SSF57850">
    <property type="entry name" value="RING/U-box"/>
    <property type="match status" value="1"/>
</dbReference>
<dbReference type="Gene3D" id="3.30.40.10">
    <property type="entry name" value="Zinc/RING finger domain, C3HC4 (zinc finger)"/>
    <property type="match status" value="1"/>
</dbReference>
<dbReference type="Pfam" id="PF02148">
    <property type="entry name" value="zf-UBP"/>
    <property type="match status" value="1"/>
</dbReference>
<evidence type="ECO:0000313" key="4">
    <source>
        <dbReference type="Proteomes" id="UP000324800"/>
    </source>
</evidence>
<dbReference type="InterPro" id="IPR001607">
    <property type="entry name" value="Znf_UBP"/>
</dbReference>
<dbReference type="OrthoDB" id="361536at2759"/>
<dbReference type="SMART" id="SM00290">
    <property type="entry name" value="ZnF_UBP"/>
    <property type="match status" value="1"/>
</dbReference>
<keyword evidence="1" id="KW-0863">Zinc-finger</keyword>
<dbReference type="AlphaFoldDB" id="A0A5J4WMQ4"/>
<organism evidence="3 4">
    <name type="scientific">Streblomastix strix</name>
    <dbReference type="NCBI Taxonomy" id="222440"/>
    <lineage>
        <taxon>Eukaryota</taxon>
        <taxon>Metamonada</taxon>
        <taxon>Preaxostyla</taxon>
        <taxon>Oxymonadida</taxon>
        <taxon>Streblomastigidae</taxon>
        <taxon>Streblomastix</taxon>
    </lineage>
</organism>
<dbReference type="FunFam" id="3.30.40.10:FF:000396">
    <property type="entry name" value="Ubiquitin carboxyl-terminal hydrolase"/>
    <property type="match status" value="1"/>
</dbReference>
<dbReference type="GO" id="GO:0016567">
    <property type="term" value="P:protein ubiquitination"/>
    <property type="evidence" value="ECO:0007669"/>
    <property type="project" value="TreeGrafter"/>
</dbReference>
<proteinExistence type="predicted"/>
<name>A0A5J4WMQ4_9EUKA</name>
<evidence type="ECO:0000313" key="3">
    <source>
        <dbReference type="EMBL" id="KAA6395842.1"/>
    </source>
</evidence>
<feature type="domain" description="UBP-type" evidence="2">
    <location>
        <begin position="31"/>
        <end position="141"/>
    </location>
</feature>
<reference evidence="3 4" key="1">
    <citation type="submission" date="2019-03" db="EMBL/GenBank/DDBJ databases">
        <title>Single cell metagenomics reveals metabolic interactions within the superorganism composed of flagellate Streblomastix strix and complex community of Bacteroidetes bacteria on its surface.</title>
        <authorList>
            <person name="Treitli S.C."/>
            <person name="Kolisko M."/>
            <person name="Husnik F."/>
            <person name="Keeling P."/>
            <person name="Hampl V."/>
        </authorList>
    </citation>
    <scope>NUCLEOTIDE SEQUENCE [LARGE SCALE GENOMIC DNA]</scope>
    <source>
        <strain evidence="3">ST1C</strain>
    </source>
</reference>
<dbReference type="PANTHER" id="PTHR24007">
    <property type="entry name" value="BRCA1-ASSOCIATED PROTEIN"/>
    <property type="match status" value="1"/>
</dbReference>
<keyword evidence="3" id="KW-0378">Hydrolase</keyword>
<dbReference type="GO" id="GO:0008270">
    <property type="term" value="F:zinc ion binding"/>
    <property type="evidence" value="ECO:0007669"/>
    <property type="project" value="UniProtKB-KW"/>
</dbReference>
<comment type="caution">
    <text evidence="3">The sequence shown here is derived from an EMBL/GenBank/DDBJ whole genome shotgun (WGS) entry which is preliminary data.</text>
</comment>
<feature type="non-terminal residue" evidence="3">
    <location>
        <position position="1"/>
    </location>
</feature>
<sequence>IQVIENLVSLIVDSRSAAQMEDIQSWEAKVSPCKHTMQFMQALLPIFLNKKIPRKCDKCDISESLWMCLSCGHIGCSRQNYDGSGGKGHGLAHFKENNHPLSVKLGTITPEGLGDVNCYTCDEIVFDRDLSTHLNALGIDASSLLIIFELELELN</sequence>
<protein>
    <submittedName>
        <fullName evidence="3">Putative ubiquitinyl hydrolase</fullName>
    </submittedName>
</protein>
<dbReference type="GO" id="GO:0016787">
    <property type="term" value="F:hydrolase activity"/>
    <property type="evidence" value="ECO:0007669"/>
    <property type="project" value="UniProtKB-KW"/>
</dbReference>
<evidence type="ECO:0000259" key="2">
    <source>
        <dbReference type="PROSITE" id="PS50271"/>
    </source>
</evidence>
<keyword evidence="1" id="KW-0862">Zinc</keyword>
<accession>A0A5J4WMQ4</accession>
<gene>
    <name evidence="3" type="ORF">EZS28_008627</name>
</gene>
<dbReference type="GO" id="GO:0005737">
    <property type="term" value="C:cytoplasm"/>
    <property type="evidence" value="ECO:0007669"/>
    <property type="project" value="TreeGrafter"/>
</dbReference>
<dbReference type="EMBL" id="SNRW01001579">
    <property type="protein sequence ID" value="KAA6395842.1"/>
    <property type="molecule type" value="Genomic_DNA"/>
</dbReference>
<dbReference type="GO" id="GO:0061630">
    <property type="term" value="F:ubiquitin protein ligase activity"/>
    <property type="evidence" value="ECO:0007669"/>
    <property type="project" value="TreeGrafter"/>
</dbReference>
<dbReference type="InterPro" id="IPR013083">
    <property type="entry name" value="Znf_RING/FYVE/PHD"/>
</dbReference>
<dbReference type="PROSITE" id="PS50271">
    <property type="entry name" value="ZF_UBP"/>
    <property type="match status" value="1"/>
</dbReference>
<dbReference type="Proteomes" id="UP000324800">
    <property type="component" value="Unassembled WGS sequence"/>
</dbReference>
<dbReference type="PANTHER" id="PTHR24007:SF7">
    <property type="entry name" value="BRCA1-ASSOCIATED PROTEIN"/>
    <property type="match status" value="1"/>
</dbReference>
<keyword evidence="1" id="KW-0479">Metal-binding</keyword>
<dbReference type="GO" id="GO:0007265">
    <property type="term" value="P:Ras protein signal transduction"/>
    <property type="evidence" value="ECO:0007669"/>
    <property type="project" value="TreeGrafter"/>
</dbReference>